<dbReference type="Pfam" id="PF25148">
    <property type="entry name" value="DUF7824"/>
    <property type="match status" value="1"/>
</dbReference>
<reference evidence="3 5" key="1">
    <citation type="submission" date="2018-04" db="EMBL/GenBank/DDBJ databases">
        <title>Complete genome sequences of Streptomyces griseoviridis K61 and characterization of antagonistic properties of biological control agents.</title>
        <authorList>
            <person name="Mariita R.M."/>
            <person name="Sello J.K."/>
        </authorList>
    </citation>
    <scope>NUCLEOTIDE SEQUENCE [LARGE SCALE GENOMIC DNA]</scope>
    <source>
        <strain evidence="3 5">K61</strain>
    </source>
</reference>
<dbReference type="EMBL" id="CP029078">
    <property type="protein sequence ID" value="QCN84562.1"/>
    <property type="molecule type" value="Genomic_DNA"/>
</dbReference>
<organism evidence="2 4">
    <name type="scientific">Streptomyces griseoviridis</name>
    <dbReference type="NCBI Taxonomy" id="45398"/>
    <lineage>
        <taxon>Bacteria</taxon>
        <taxon>Bacillati</taxon>
        <taxon>Actinomycetota</taxon>
        <taxon>Actinomycetes</taxon>
        <taxon>Kitasatosporales</taxon>
        <taxon>Streptomycetaceae</taxon>
        <taxon>Streptomyces</taxon>
    </lineage>
</organism>
<dbReference type="Proteomes" id="UP000501753">
    <property type="component" value="Chromosome"/>
</dbReference>
<accession>A0A3Q9KSZ0</accession>
<reference evidence="2 4" key="2">
    <citation type="submission" date="2018-12" db="EMBL/GenBank/DDBJ databases">
        <title>Streptomyces griseoviridis F1-27 complete genome.</title>
        <authorList>
            <person name="Mariita R.M."/>
            <person name="Sello J.K."/>
        </authorList>
    </citation>
    <scope>NUCLEOTIDE SEQUENCE [LARGE SCALE GENOMIC DNA]</scope>
    <source>
        <strain evidence="2 4">F1-27</strain>
    </source>
</reference>
<dbReference type="AlphaFoldDB" id="A0A3Q9KSZ0"/>
<gene>
    <name evidence="3" type="ORF">DDJ31_05850</name>
    <name evidence="2" type="ORF">ELQ87_33410</name>
</gene>
<dbReference type="EMBL" id="CP034687">
    <property type="protein sequence ID" value="AZS88595.1"/>
    <property type="molecule type" value="Genomic_DNA"/>
</dbReference>
<dbReference type="Proteomes" id="UP000271291">
    <property type="component" value="Chromosome"/>
</dbReference>
<proteinExistence type="predicted"/>
<feature type="domain" description="DUF7824" evidence="1">
    <location>
        <begin position="433"/>
        <end position="607"/>
    </location>
</feature>
<evidence type="ECO:0000313" key="5">
    <source>
        <dbReference type="Proteomes" id="UP000501753"/>
    </source>
</evidence>
<name>A0A3Q9KSZ0_STRGD</name>
<dbReference type="RefSeq" id="WP_127181365.1">
    <property type="nucleotide sequence ID" value="NZ_CP029078.1"/>
</dbReference>
<evidence type="ECO:0000313" key="3">
    <source>
        <dbReference type="EMBL" id="QCN84562.1"/>
    </source>
</evidence>
<dbReference type="KEGG" id="sgd:ELQ87_33410"/>
<evidence type="ECO:0000259" key="1">
    <source>
        <dbReference type="Pfam" id="PF25148"/>
    </source>
</evidence>
<protein>
    <recommendedName>
        <fullName evidence="1">DUF7824 domain-containing protein</fullName>
    </recommendedName>
</protein>
<sequence length="885" mass="94819">MSELMDAVRAGHKGRTVSLLEAMTDAERRSHLPELKELRKELRAAPWDAPARRAYPTLYLAGIVCQTGASAVAAWIAASDMRWPTPSPALLLRLLGGRPADWLADLAHRLAQRPESTGVSYPLMSGLVRLAGCPAPTTDAYVRGWVGDMEDNRQRGCTLEDRLRADPHLEPMVSALFETNDIGGRLEWGAGQGPGTWAGALARLTVDGPLDRKMIVDACVSRLLRGGTSSDSRAFLRLLTTLDLTREERSERVADWQGLASDAPSPVAAHAQTVLGELALAGELTPRQLAEMSGAVLFRTEKKLVRAQLVLLGKVLARDAASADTLLPAVAQGFGHQDPDIQERSLKLAERHLKKASDPGTRAELLLAAEQLHTGLRTRAADLLGTSPAAPEEEDYQEYLPPFPEPTRLAPPPATAPEAAEEVSAALASPPSVAEFERALDGLVRWAHQDQKGLSAALEPVFARCWWDKDEAQGARSAESRFITNGSGVFTASSGLEILLATVRGKIRTGKLLAVVRTGVSPSGCAHAAPAAAFEARLWEVAYRIRTEPLPFLLSTPTWSTGLLEPDELVDRLDAYRRSGARVAETDFAQALLRVRRADPVAAAAAAGRAAALGTAEGARLAAWLTAEVPQPTSSRRTHGGRLLVELNEVPDLQDGFPDAYRPLGEPVRGFKGWQCYRHDHALQRQWLAILPERRELTAGWLLPEMSHLAVDGARGTAGVLPQLAETGGAAGEALHLCLAYGLSARHPEDRLATVDALLTLAAGGGLSAERLGTEIRLLIRTGALKPTRLAESLRTAAATGAYRTVWEVLEHALPPLLADLSFGGTPAHGLGDLVGVAAECAERCGARGALPHLDRAAERRGTSMLVTQARRLRDTLATPATSPQ</sequence>
<dbReference type="OrthoDB" id="3245799at2"/>
<evidence type="ECO:0000313" key="4">
    <source>
        <dbReference type="Proteomes" id="UP000271291"/>
    </source>
</evidence>
<keyword evidence="5" id="KW-1185">Reference proteome</keyword>
<evidence type="ECO:0000313" key="2">
    <source>
        <dbReference type="EMBL" id="AZS88595.1"/>
    </source>
</evidence>
<dbReference type="InterPro" id="IPR056726">
    <property type="entry name" value="DUF7824"/>
</dbReference>